<dbReference type="EMBL" id="JBJVNI010000002">
    <property type="protein sequence ID" value="MFM9608004.1"/>
    <property type="molecule type" value="Genomic_DNA"/>
</dbReference>
<name>A0ABW9HIW8_9ACTN</name>
<protein>
    <recommendedName>
        <fullName evidence="4">Peptidase inhibitor family I36</fullName>
    </recommendedName>
</protein>
<evidence type="ECO:0000256" key="1">
    <source>
        <dbReference type="SAM" id="SignalP"/>
    </source>
</evidence>
<keyword evidence="1" id="KW-0732">Signal</keyword>
<feature type="signal peptide" evidence="1">
    <location>
        <begin position="1"/>
        <end position="27"/>
    </location>
</feature>
<gene>
    <name evidence="2" type="ORF">ACKI18_04695</name>
</gene>
<evidence type="ECO:0000313" key="3">
    <source>
        <dbReference type="Proteomes" id="UP001631957"/>
    </source>
</evidence>
<dbReference type="Proteomes" id="UP001631957">
    <property type="component" value="Unassembled WGS sequence"/>
</dbReference>
<feature type="chain" id="PRO_5046010159" description="Peptidase inhibitor family I36" evidence="1">
    <location>
        <begin position="28"/>
        <end position="143"/>
    </location>
</feature>
<organism evidence="2 3">
    <name type="scientific">Streptomyces niveiscabiei</name>
    <dbReference type="NCBI Taxonomy" id="164115"/>
    <lineage>
        <taxon>Bacteria</taxon>
        <taxon>Bacillati</taxon>
        <taxon>Actinomycetota</taxon>
        <taxon>Actinomycetes</taxon>
        <taxon>Kitasatosporales</taxon>
        <taxon>Streptomycetaceae</taxon>
        <taxon>Streptomyces</taxon>
    </lineage>
</organism>
<reference evidence="2 3" key="1">
    <citation type="submission" date="2024-12" db="EMBL/GenBank/DDBJ databases">
        <title>Forecasting of Potato common scab and diversities of Pathogenic streptomyces spp. in china.</title>
        <authorList>
            <person name="Handique U."/>
            <person name="Wu J."/>
        </authorList>
    </citation>
    <scope>NUCLEOTIDE SEQUENCE [LARGE SCALE GENOMIC DNA]</scope>
    <source>
        <strain evidence="2 3">ZRIMU1530</strain>
    </source>
</reference>
<dbReference type="RefSeq" id="WP_409120482.1">
    <property type="nucleotide sequence ID" value="NZ_JBJVNI010000002.1"/>
</dbReference>
<accession>A0ABW9HIW8</accession>
<comment type="caution">
    <text evidence="2">The sequence shown here is derived from an EMBL/GenBank/DDBJ whole genome shotgun (WGS) entry which is preliminary data.</text>
</comment>
<keyword evidence="3" id="KW-1185">Reference proteome</keyword>
<evidence type="ECO:0008006" key="4">
    <source>
        <dbReference type="Google" id="ProtNLM"/>
    </source>
</evidence>
<evidence type="ECO:0000313" key="2">
    <source>
        <dbReference type="EMBL" id="MFM9608004.1"/>
    </source>
</evidence>
<sequence>MRTRFVLATATAAGVLLTAGMVPAAGAAPVSTGRSTAAVAPTVSPSADYFYTSGPGYDCPAGNLCARVWDPTVNRYKVFKFYNCNTYSLSNWEGTGGYANRQTGSRATATFYGQSGNVLKTVPVGGSTTSYNWSPVWKIRNCY</sequence>
<proteinExistence type="predicted"/>